<evidence type="ECO:0000256" key="1">
    <source>
        <dbReference type="SAM" id="Phobius"/>
    </source>
</evidence>
<name>X1KE71_9ZZZZ</name>
<feature type="transmembrane region" description="Helical" evidence="1">
    <location>
        <begin position="54"/>
        <end position="77"/>
    </location>
</feature>
<comment type="caution">
    <text evidence="2">The sequence shown here is derived from an EMBL/GenBank/DDBJ whole genome shotgun (WGS) entry which is preliminary data.</text>
</comment>
<proteinExistence type="predicted"/>
<reference evidence="2" key="1">
    <citation type="journal article" date="2014" name="Front. Microbiol.">
        <title>High frequency of phylogenetically diverse reductive dehalogenase-homologous genes in deep subseafloor sedimentary metagenomes.</title>
        <authorList>
            <person name="Kawai M."/>
            <person name="Futagami T."/>
            <person name="Toyoda A."/>
            <person name="Takaki Y."/>
            <person name="Nishi S."/>
            <person name="Hori S."/>
            <person name="Arai W."/>
            <person name="Tsubouchi T."/>
            <person name="Morono Y."/>
            <person name="Uchiyama I."/>
            <person name="Ito T."/>
            <person name="Fujiyama A."/>
            <person name="Inagaki F."/>
            <person name="Takami H."/>
        </authorList>
    </citation>
    <scope>NUCLEOTIDE SEQUENCE</scope>
    <source>
        <strain evidence="2">Expedition CK06-06</strain>
    </source>
</reference>
<accession>X1KE71</accession>
<dbReference type="EMBL" id="BARV01000028">
    <property type="protein sequence ID" value="GAH91935.1"/>
    <property type="molecule type" value="Genomic_DNA"/>
</dbReference>
<dbReference type="AlphaFoldDB" id="X1KE71"/>
<organism evidence="2">
    <name type="scientific">marine sediment metagenome</name>
    <dbReference type="NCBI Taxonomy" id="412755"/>
    <lineage>
        <taxon>unclassified sequences</taxon>
        <taxon>metagenomes</taxon>
        <taxon>ecological metagenomes</taxon>
    </lineage>
</organism>
<protein>
    <submittedName>
        <fullName evidence="2">Uncharacterized protein</fullName>
    </submittedName>
</protein>
<keyword evidence="1" id="KW-0472">Membrane</keyword>
<gene>
    <name evidence="2" type="ORF">S06H3_00196</name>
</gene>
<evidence type="ECO:0000313" key="2">
    <source>
        <dbReference type="EMBL" id="GAH91935.1"/>
    </source>
</evidence>
<keyword evidence="1" id="KW-1133">Transmembrane helix</keyword>
<sequence length="86" mass="9912">MNCQYSTPVNLGTEELPDWEYSELTCEFSQLELVENTTTGAEFYVSKTIGYGDILVITFLTLFLIFGILKFLTDFLIPKLVNFKRK</sequence>
<keyword evidence="1" id="KW-0812">Transmembrane</keyword>